<name>A0ABP7CGA5_9PSEU</name>
<dbReference type="Pfam" id="PF02771">
    <property type="entry name" value="Acyl-CoA_dh_N"/>
    <property type="match status" value="1"/>
</dbReference>
<comment type="similarity">
    <text evidence="2 5">Belongs to the acyl-CoA dehydrogenase family.</text>
</comment>
<dbReference type="InterPro" id="IPR046373">
    <property type="entry name" value="Acyl-CoA_Oxase/DH_mid-dom_sf"/>
</dbReference>
<dbReference type="Pfam" id="PF00441">
    <property type="entry name" value="Acyl-CoA_dh_1"/>
    <property type="match status" value="1"/>
</dbReference>
<evidence type="ECO:0000256" key="4">
    <source>
        <dbReference type="ARBA" id="ARBA00022827"/>
    </source>
</evidence>
<evidence type="ECO:0000313" key="10">
    <source>
        <dbReference type="Proteomes" id="UP001500711"/>
    </source>
</evidence>
<keyword evidence="10" id="KW-1185">Reference proteome</keyword>
<evidence type="ECO:0000313" key="9">
    <source>
        <dbReference type="EMBL" id="GAA3688826.1"/>
    </source>
</evidence>
<feature type="domain" description="Acyl-CoA dehydrogenase/oxidase N-terminal" evidence="8">
    <location>
        <begin position="14"/>
        <end position="100"/>
    </location>
</feature>
<comment type="caution">
    <text evidence="9">The sequence shown here is derived from an EMBL/GenBank/DDBJ whole genome shotgun (WGS) entry which is preliminary data.</text>
</comment>
<dbReference type="InterPro" id="IPR006089">
    <property type="entry name" value="Acyl-CoA_DH_CS"/>
</dbReference>
<dbReference type="Gene3D" id="1.20.140.10">
    <property type="entry name" value="Butyryl-CoA Dehydrogenase, subunit A, domain 3"/>
    <property type="match status" value="1"/>
</dbReference>
<dbReference type="PANTHER" id="PTHR43884:SF12">
    <property type="entry name" value="ISOVALERYL-COA DEHYDROGENASE, MITOCHONDRIAL-RELATED"/>
    <property type="match status" value="1"/>
</dbReference>
<evidence type="ECO:0000259" key="8">
    <source>
        <dbReference type="Pfam" id="PF02771"/>
    </source>
</evidence>
<dbReference type="EMBL" id="BAABBE010000073">
    <property type="protein sequence ID" value="GAA3688826.1"/>
    <property type="molecule type" value="Genomic_DNA"/>
</dbReference>
<proteinExistence type="inferred from homology"/>
<comment type="cofactor">
    <cofactor evidence="1 5">
        <name>FAD</name>
        <dbReference type="ChEBI" id="CHEBI:57692"/>
    </cofactor>
</comment>
<organism evidence="9 10">
    <name type="scientific">Lentzea roselyniae</name>
    <dbReference type="NCBI Taxonomy" id="531940"/>
    <lineage>
        <taxon>Bacteria</taxon>
        <taxon>Bacillati</taxon>
        <taxon>Actinomycetota</taxon>
        <taxon>Actinomycetes</taxon>
        <taxon>Pseudonocardiales</taxon>
        <taxon>Pseudonocardiaceae</taxon>
        <taxon>Lentzea</taxon>
    </lineage>
</organism>
<dbReference type="Gene3D" id="1.10.540.10">
    <property type="entry name" value="Acyl-CoA dehydrogenase/oxidase, N-terminal domain"/>
    <property type="match status" value="1"/>
</dbReference>
<dbReference type="InterPro" id="IPR009100">
    <property type="entry name" value="AcylCoA_DH/oxidase_NM_dom_sf"/>
</dbReference>
<protein>
    <submittedName>
        <fullName evidence="9">Acyl-CoA dehydrogenase family protein</fullName>
    </submittedName>
</protein>
<feature type="domain" description="Acyl-CoA oxidase/dehydrogenase middle" evidence="7">
    <location>
        <begin position="106"/>
        <end position="202"/>
    </location>
</feature>
<evidence type="ECO:0000259" key="7">
    <source>
        <dbReference type="Pfam" id="PF02770"/>
    </source>
</evidence>
<sequence>MEFGQTAAQRDRCRTIRDAGEYDWQRLGELGVLGAAIPVEHGGRGLGALDTALVFEAAGYGCHDTGLIFAAGAHLFAVALPIAAFGSESQKKKLPGLCDGALIGANAMTEPDAGSDIGALKTTAVRNSDGDGYVLNGMKSFVSNGPIADVYVTYAVTDPTAGHLGTTGFVVDTGTPGLVRSEPFGKLGMNGCAAGTVEFRDCAVPEDAVLGNGSLVFQHGMLWERACLFAIYLGVQDRLIERCIRHVKQRKQFGRRLSDFQSVSNRIVDMRLRLESARLLLYKACWAIDQNDLAVLPAALSKLAVSQAAVQTALDAVELFGGRGYQTGEGIEEHLRDAVGGLIFSGTSDIQRQLAALELGL</sequence>
<dbReference type="Proteomes" id="UP001500711">
    <property type="component" value="Unassembled WGS sequence"/>
</dbReference>
<keyword evidence="5" id="KW-0560">Oxidoreductase</keyword>
<dbReference type="RefSeq" id="WP_346137233.1">
    <property type="nucleotide sequence ID" value="NZ_BAABBE010000073.1"/>
</dbReference>
<evidence type="ECO:0000256" key="5">
    <source>
        <dbReference type="RuleBase" id="RU362125"/>
    </source>
</evidence>
<dbReference type="PROSITE" id="PS00072">
    <property type="entry name" value="ACYL_COA_DH_1"/>
    <property type="match status" value="1"/>
</dbReference>
<evidence type="ECO:0000256" key="1">
    <source>
        <dbReference type="ARBA" id="ARBA00001974"/>
    </source>
</evidence>
<dbReference type="InterPro" id="IPR037069">
    <property type="entry name" value="AcylCoA_DH/ox_N_sf"/>
</dbReference>
<feature type="domain" description="Acyl-CoA dehydrogenase/oxidase C-terminal" evidence="6">
    <location>
        <begin position="211"/>
        <end position="356"/>
    </location>
</feature>
<dbReference type="InterPro" id="IPR013786">
    <property type="entry name" value="AcylCoA_DH/ox_N"/>
</dbReference>
<dbReference type="InterPro" id="IPR006091">
    <property type="entry name" value="Acyl-CoA_Oxase/DH_mid-dom"/>
</dbReference>
<dbReference type="PANTHER" id="PTHR43884">
    <property type="entry name" value="ACYL-COA DEHYDROGENASE"/>
    <property type="match status" value="1"/>
</dbReference>
<dbReference type="InterPro" id="IPR009075">
    <property type="entry name" value="AcylCo_DH/oxidase_C"/>
</dbReference>
<dbReference type="InterPro" id="IPR036250">
    <property type="entry name" value="AcylCo_DH-like_C"/>
</dbReference>
<reference evidence="10" key="1">
    <citation type="journal article" date="2019" name="Int. J. Syst. Evol. Microbiol.">
        <title>The Global Catalogue of Microorganisms (GCM) 10K type strain sequencing project: providing services to taxonomists for standard genome sequencing and annotation.</title>
        <authorList>
            <consortium name="The Broad Institute Genomics Platform"/>
            <consortium name="The Broad Institute Genome Sequencing Center for Infectious Disease"/>
            <person name="Wu L."/>
            <person name="Ma J."/>
        </authorList>
    </citation>
    <scope>NUCLEOTIDE SEQUENCE [LARGE SCALE GENOMIC DNA]</scope>
    <source>
        <strain evidence="10">JCM 17494</strain>
    </source>
</reference>
<evidence type="ECO:0000259" key="6">
    <source>
        <dbReference type="Pfam" id="PF00441"/>
    </source>
</evidence>
<keyword evidence="3 5" id="KW-0285">Flavoprotein</keyword>
<dbReference type="SUPFAM" id="SSF47203">
    <property type="entry name" value="Acyl-CoA dehydrogenase C-terminal domain-like"/>
    <property type="match status" value="1"/>
</dbReference>
<evidence type="ECO:0000256" key="3">
    <source>
        <dbReference type="ARBA" id="ARBA00022630"/>
    </source>
</evidence>
<evidence type="ECO:0000256" key="2">
    <source>
        <dbReference type="ARBA" id="ARBA00009347"/>
    </source>
</evidence>
<dbReference type="Pfam" id="PF02770">
    <property type="entry name" value="Acyl-CoA_dh_M"/>
    <property type="match status" value="1"/>
</dbReference>
<dbReference type="SUPFAM" id="SSF56645">
    <property type="entry name" value="Acyl-CoA dehydrogenase NM domain-like"/>
    <property type="match status" value="1"/>
</dbReference>
<keyword evidence="4 5" id="KW-0274">FAD</keyword>
<gene>
    <name evidence="9" type="ORF">GCM10022267_89520</name>
</gene>
<accession>A0ABP7CGA5</accession>
<dbReference type="Gene3D" id="2.40.110.10">
    <property type="entry name" value="Butyryl-CoA Dehydrogenase, subunit A, domain 2"/>
    <property type="match status" value="1"/>
</dbReference>